<keyword evidence="1" id="KW-0812">Transmembrane</keyword>
<dbReference type="PANTHER" id="PTHR30221:SF1">
    <property type="entry name" value="SMALL-CONDUCTANCE MECHANOSENSITIVE CHANNEL"/>
    <property type="match status" value="1"/>
</dbReference>
<dbReference type="Pfam" id="PF00924">
    <property type="entry name" value="MS_channel_2nd"/>
    <property type="match status" value="1"/>
</dbReference>
<feature type="transmembrane region" description="Helical" evidence="1">
    <location>
        <begin position="50"/>
        <end position="68"/>
    </location>
</feature>
<dbReference type="PANTHER" id="PTHR30221">
    <property type="entry name" value="SMALL-CONDUCTANCE MECHANOSENSITIVE CHANNEL"/>
    <property type="match status" value="1"/>
</dbReference>
<evidence type="ECO:0000259" key="2">
    <source>
        <dbReference type="Pfam" id="PF00924"/>
    </source>
</evidence>
<feature type="domain" description="Mechanosensitive ion channel MscS" evidence="2">
    <location>
        <begin position="96"/>
        <end position="158"/>
    </location>
</feature>
<evidence type="ECO:0000256" key="1">
    <source>
        <dbReference type="SAM" id="Phobius"/>
    </source>
</evidence>
<dbReference type="RefSeq" id="WP_219082465.1">
    <property type="nucleotide sequence ID" value="NZ_JAHBBD010000020.1"/>
</dbReference>
<feature type="transmembrane region" description="Helical" evidence="1">
    <location>
        <begin position="12"/>
        <end position="29"/>
    </location>
</feature>
<dbReference type="InterPro" id="IPR049142">
    <property type="entry name" value="MS_channel_1st"/>
</dbReference>
<dbReference type="Proteomes" id="UP000812844">
    <property type="component" value="Unassembled WGS sequence"/>
</dbReference>
<keyword evidence="1" id="KW-0472">Membrane</keyword>
<protein>
    <submittedName>
        <fullName evidence="4">Mechanosensitive ion channel</fullName>
    </submittedName>
</protein>
<feature type="domain" description="Mechanosensitive ion channel transmembrane helices 2/3" evidence="3">
    <location>
        <begin position="53"/>
        <end position="95"/>
    </location>
</feature>
<sequence length="261" mass="27646">MDTVLNWLRENAHTIVLVAVVLVLAVLITKTLGKLITEVLNRASIPSASIFVNIMRVIVWFVAAATILQPVFGITPTSLLTALGIGGLAVSLGMQDTISNVISGFGLMLGKVIQPGDLVRIQGTTGVVRDITWRQTVILERGGNEMVIPNSVLNTSSLERLTAASEGCVSVPFTVAAGHDLKEVERRVLDTVNRATEGMRLENAPTLVKFTGFTPYGISGEVQVYAKFDVFPSTAADAAARALAGADFIEQRAAVGAGSQD</sequence>
<evidence type="ECO:0000313" key="5">
    <source>
        <dbReference type="Proteomes" id="UP000812844"/>
    </source>
</evidence>
<proteinExistence type="predicted"/>
<dbReference type="EMBL" id="JAHBBD010000020">
    <property type="protein sequence ID" value="MBW3083384.1"/>
    <property type="molecule type" value="Genomic_DNA"/>
</dbReference>
<keyword evidence="5" id="KW-1185">Reference proteome</keyword>
<dbReference type="InterPro" id="IPR045275">
    <property type="entry name" value="MscS_archaea/bacteria_type"/>
</dbReference>
<evidence type="ECO:0000313" key="4">
    <source>
        <dbReference type="EMBL" id="MBW3083384.1"/>
    </source>
</evidence>
<dbReference type="Pfam" id="PF21088">
    <property type="entry name" value="MS_channel_1st"/>
    <property type="match status" value="1"/>
</dbReference>
<keyword evidence="1" id="KW-1133">Transmembrane helix</keyword>
<evidence type="ECO:0000259" key="3">
    <source>
        <dbReference type="Pfam" id="PF21088"/>
    </source>
</evidence>
<accession>A0ABS6WBE1</accession>
<name>A0ABS6WBE1_9BIFI</name>
<organism evidence="4 5">
    <name type="scientific">Bifidobacterium phasiani</name>
    <dbReference type="NCBI Taxonomy" id="2834431"/>
    <lineage>
        <taxon>Bacteria</taxon>
        <taxon>Bacillati</taxon>
        <taxon>Actinomycetota</taxon>
        <taxon>Actinomycetes</taxon>
        <taxon>Bifidobacteriales</taxon>
        <taxon>Bifidobacteriaceae</taxon>
        <taxon>Bifidobacterium</taxon>
    </lineage>
</organism>
<reference evidence="4 5" key="1">
    <citation type="submission" date="2021-05" db="EMBL/GenBank/DDBJ databases">
        <title>Phylogenetic classification of ten novel species belonging to the genus Bifidobacterium comprising B. colchicus sp. nov., B. abeli sp. nov., B. bicoloris sp. nov., B. guerezis sp. nov., B. rosaliae sp. nov., B. santillanensis sp. nov., B. argentati sp. nov., B. amazzoni sp. nov., B. pluviali sp. nov., and B. pinnaculum sp. nov.</title>
        <authorList>
            <person name="Lugli G.A."/>
            <person name="Ruiz Garcia L."/>
            <person name="Margolles A."/>
            <person name="Ventura M."/>
        </authorList>
    </citation>
    <scope>NUCLEOTIDE SEQUENCE [LARGE SCALE GENOMIC DNA]</scope>
    <source>
        <strain evidence="4 5">6T3</strain>
    </source>
</reference>
<gene>
    <name evidence="4" type="ORF">KIH73_08420</name>
</gene>
<comment type="caution">
    <text evidence="4">The sequence shown here is derived from an EMBL/GenBank/DDBJ whole genome shotgun (WGS) entry which is preliminary data.</text>
</comment>
<dbReference type="InterPro" id="IPR006685">
    <property type="entry name" value="MscS_channel_2nd"/>
</dbReference>